<dbReference type="GO" id="GO:1902600">
    <property type="term" value="P:proton transmembrane transport"/>
    <property type="evidence" value="ECO:0007669"/>
    <property type="project" value="TreeGrafter"/>
</dbReference>
<dbReference type="GO" id="GO:0006883">
    <property type="term" value="P:intracellular sodium ion homeostasis"/>
    <property type="evidence" value="ECO:0007669"/>
    <property type="project" value="TreeGrafter"/>
</dbReference>
<dbReference type="EMBL" id="JARGDH010000002">
    <property type="protein sequence ID" value="KAL0276244.1"/>
    <property type="molecule type" value="Genomic_DNA"/>
</dbReference>
<evidence type="ECO:0000256" key="5">
    <source>
        <dbReference type="ARBA" id="ARBA00023136"/>
    </source>
</evidence>
<dbReference type="PRINTS" id="PR00119">
    <property type="entry name" value="CATATPASE"/>
</dbReference>
<sequence>MSHGQTRRSIIFDDHRISVGEICSRYGTNLRLGLSNSEAEARLAKNGKNILISHKKRTKNRLLFKRLVYITSIVRLIAILSNIFNVFLLRVRNESCVEQIMVLVAFTANTIIIAAFYFIQMKVANFPSFLSNKYNEETEVIRDGKRTRIPTEDIVVGDLVVLRYGEIVPADVRIVENQNFKVDNFTLSGYHEPRTLQERSKKENPFESNNIAFYSTKIVEGSATGIVIRTGKNTFLGNCFSPRLGNGRVICPVTMMVMEYLNVLAAFSVVASAILFLICYVKDKSLSDTIMLITMLTISIMPENLFIAMLLSYKIQCKKLSMKNYCAIMSIKALQKLPFVNVICIDRTGFMTEKKLTVSYLWFDRKVVEVWGGTKMVLKDRTSVTFKELTRCAVLCNEEDVKTEQTEQQSEGHKHVVGNGVEAAVLRFLSSTLGKKVERFRETYPKIWSRPYSINGRYHISVHKTEDGISVILMGDPEYLLDKCTGYYMQGMIEPINSGFFRDIDKACVAFSGEGSIIRCVITITITEYDDDFILKIPDTGYTFLGLFTFSELSPIGMTDAIGNLKRAGIKVILMTNNHPIASKKIARTMGVISEQSRTLEERIAEGRGDYEDIKAAVVDGNQLKTYSLQGTATIIQKHEEVVFARMLPVQNLMVVAACQRTGALVAVVGNVNDCMSVKKADVKIILTEEKTEASEEKPDIYTTDESFTAMVSLILESRAVFENIKKCNAYLMSSNMAKTLPVLVHLLAGLPLPINAMGLIIIEVVFQFFPSIALIFERPDPMMMKRPPPDLRTERIWSRPMVFYSYLQIGALETATCFFTYFLIMYEFGWSPISLIGARSVWNAPTVTDLEDTQGQNWSYDSRKELEIIAQTGYFFTLVLMQCVNVMICRNQRLSSFRNLEHNWVIPFSVLFELSLVLFLIYLPTINELVKMRSIRPVIWMVPMPFCMLIFVYDEWKKYVVRKHPKGWVARETIY</sequence>
<dbReference type="InterPro" id="IPR023298">
    <property type="entry name" value="ATPase_P-typ_TM_dom_sf"/>
</dbReference>
<evidence type="ECO:0000313" key="8">
    <source>
        <dbReference type="EMBL" id="KAL0276244.1"/>
    </source>
</evidence>
<evidence type="ECO:0000256" key="4">
    <source>
        <dbReference type="ARBA" id="ARBA00022989"/>
    </source>
</evidence>
<organism evidence="8">
    <name type="scientific">Menopon gallinae</name>
    <name type="common">poultry shaft louse</name>
    <dbReference type="NCBI Taxonomy" id="328185"/>
    <lineage>
        <taxon>Eukaryota</taxon>
        <taxon>Metazoa</taxon>
        <taxon>Ecdysozoa</taxon>
        <taxon>Arthropoda</taxon>
        <taxon>Hexapoda</taxon>
        <taxon>Insecta</taxon>
        <taxon>Pterygota</taxon>
        <taxon>Neoptera</taxon>
        <taxon>Paraneoptera</taxon>
        <taxon>Psocodea</taxon>
        <taxon>Troctomorpha</taxon>
        <taxon>Phthiraptera</taxon>
        <taxon>Amblycera</taxon>
        <taxon>Menoponidae</taxon>
        <taxon>Menopon</taxon>
    </lineage>
</organism>
<feature type="transmembrane region" description="Helical" evidence="6">
    <location>
        <begin position="905"/>
        <end position="924"/>
    </location>
</feature>
<dbReference type="InterPro" id="IPR006068">
    <property type="entry name" value="ATPase_P-typ_cation-transptr_C"/>
</dbReference>
<feature type="domain" description="Cation-transporting P-type ATPase N-terminal" evidence="7">
    <location>
        <begin position="13"/>
        <end position="87"/>
    </location>
</feature>
<dbReference type="Pfam" id="PF00690">
    <property type="entry name" value="Cation_ATPase_N"/>
    <property type="match status" value="1"/>
</dbReference>
<dbReference type="InterPro" id="IPR023214">
    <property type="entry name" value="HAD_sf"/>
</dbReference>
<dbReference type="InterPro" id="IPR036412">
    <property type="entry name" value="HAD-like_sf"/>
</dbReference>
<evidence type="ECO:0000259" key="7">
    <source>
        <dbReference type="SMART" id="SM00831"/>
    </source>
</evidence>
<dbReference type="FunFam" id="1.20.1110.10:FF:000095">
    <property type="entry name" value="Sodium/potassium-transporting ATPase subunit alpha-1"/>
    <property type="match status" value="1"/>
</dbReference>
<dbReference type="SUPFAM" id="SSF81665">
    <property type="entry name" value="Calcium ATPase, transmembrane domain M"/>
    <property type="match status" value="1"/>
</dbReference>
<dbReference type="Gene3D" id="2.70.150.10">
    <property type="entry name" value="Calcium-transporting ATPase, cytoplasmic transduction domain A"/>
    <property type="match status" value="1"/>
</dbReference>
<dbReference type="GO" id="GO:0005886">
    <property type="term" value="C:plasma membrane"/>
    <property type="evidence" value="ECO:0007669"/>
    <property type="project" value="UniProtKB-SubCell"/>
</dbReference>
<dbReference type="SUPFAM" id="SSF81653">
    <property type="entry name" value="Calcium ATPase, transduction domain A"/>
    <property type="match status" value="1"/>
</dbReference>
<accession>A0AAW2I263</accession>
<dbReference type="Gene3D" id="1.20.1110.10">
    <property type="entry name" value="Calcium-transporting ATPase, transmembrane domain"/>
    <property type="match status" value="1"/>
</dbReference>
<comment type="caution">
    <text evidence="8">The sequence shown here is derived from an EMBL/GenBank/DDBJ whole genome shotgun (WGS) entry which is preliminary data.</text>
</comment>
<dbReference type="PRINTS" id="PR00121">
    <property type="entry name" value="NAKATPASE"/>
</dbReference>
<feature type="transmembrane region" description="Helical" evidence="6">
    <location>
        <begin position="67"/>
        <end position="88"/>
    </location>
</feature>
<feature type="transmembrane region" description="Helical" evidence="6">
    <location>
        <begin position="802"/>
        <end position="825"/>
    </location>
</feature>
<dbReference type="Gene3D" id="3.40.50.1000">
    <property type="entry name" value="HAD superfamily/HAD-like"/>
    <property type="match status" value="1"/>
</dbReference>
<dbReference type="InterPro" id="IPR050510">
    <property type="entry name" value="Cation_transp_ATPase_P-type"/>
</dbReference>
<evidence type="ECO:0000256" key="3">
    <source>
        <dbReference type="ARBA" id="ARBA00022692"/>
    </source>
</evidence>
<dbReference type="AlphaFoldDB" id="A0AAW2I263"/>
<keyword evidence="4 6" id="KW-1133">Transmembrane helix</keyword>
<evidence type="ECO:0000256" key="6">
    <source>
        <dbReference type="SAM" id="Phobius"/>
    </source>
</evidence>
<dbReference type="GO" id="GO:0030007">
    <property type="term" value="P:intracellular potassium ion homeostasis"/>
    <property type="evidence" value="ECO:0007669"/>
    <property type="project" value="TreeGrafter"/>
</dbReference>
<feature type="transmembrane region" description="Helical" evidence="6">
    <location>
        <begin position="260"/>
        <end position="278"/>
    </location>
</feature>
<dbReference type="PANTHER" id="PTHR43294">
    <property type="entry name" value="SODIUM/POTASSIUM-TRANSPORTING ATPASE SUBUNIT ALPHA"/>
    <property type="match status" value="1"/>
</dbReference>
<feature type="transmembrane region" description="Helical" evidence="6">
    <location>
        <begin position="755"/>
        <end position="777"/>
    </location>
</feature>
<dbReference type="SMART" id="SM00831">
    <property type="entry name" value="Cation_ATPase_N"/>
    <property type="match status" value="1"/>
</dbReference>
<gene>
    <name evidence="8" type="ORF">PYX00_003853</name>
</gene>
<dbReference type="InterPro" id="IPR023299">
    <property type="entry name" value="ATPase_P-typ_cyto_dom_N"/>
</dbReference>
<keyword evidence="3 6" id="KW-0812">Transmembrane</keyword>
<dbReference type="PANTHER" id="PTHR43294:SF21">
    <property type="entry name" value="CATION TRANSPORTING ATPASE"/>
    <property type="match status" value="1"/>
</dbReference>
<dbReference type="GO" id="GO:0005391">
    <property type="term" value="F:P-type sodium:potassium-exchanging transporter activity"/>
    <property type="evidence" value="ECO:0007669"/>
    <property type="project" value="TreeGrafter"/>
</dbReference>
<reference evidence="8" key="1">
    <citation type="journal article" date="2024" name="Gigascience">
        <title>Chromosome-level genome of the poultry shaft louse Menopon gallinae provides insight into the host-switching and adaptive evolution of parasitic lice.</title>
        <authorList>
            <person name="Xu Y."/>
            <person name="Ma L."/>
            <person name="Liu S."/>
            <person name="Liang Y."/>
            <person name="Liu Q."/>
            <person name="He Z."/>
            <person name="Tian L."/>
            <person name="Duan Y."/>
            <person name="Cai W."/>
            <person name="Li H."/>
            <person name="Song F."/>
        </authorList>
    </citation>
    <scope>NUCLEOTIDE SEQUENCE</scope>
    <source>
        <strain evidence="8">Cailab_2023a</strain>
    </source>
</reference>
<dbReference type="Pfam" id="PF13246">
    <property type="entry name" value="Cation_ATPase"/>
    <property type="match status" value="1"/>
</dbReference>
<feature type="transmembrane region" description="Helical" evidence="6">
    <location>
        <begin position="869"/>
        <end position="889"/>
    </location>
</feature>
<feature type="transmembrane region" description="Helical" evidence="6">
    <location>
        <begin position="936"/>
        <end position="954"/>
    </location>
</feature>
<evidence type="ECO:0000256" key="1">
    <source>
        <dbReference type="ARBA" id="ARBA00004651"/>
    </source>
</evidence>
<dbReference type="Pfam" id="PF00689">
    <property type="entry name" value="Cation_ATPase_C"/>
    <property type="match status" value="1"/>
</dbReference>
<name>A0AAW2I263_9NEOP</name>
<dbReference type="SUPFAM" id="SSF56784">
    <property type="entry name" value="HAD-like"/>
    <property type="match status" value="1"/>
</dbReference>
<comment type="subcellular location">
    <subcellularLocation>
        <location evidence="1">Cell membrane</location>
        <topology evidence="1">Multi-pass membrane protein</topology>
    </subcellularLocation>
</comment>
<dbReference type="GO" id="GO:0036376">
    <property type="term" value="P:sodium ion export across plasma membrane"/>
    <property type="evidence" value="ECO:0007669"/>
    <property type="project" value="TreeGrafter"/>
</dbReference>
<feature type="transmembrane region" description="Helical" evidence="6">
    <location>
        <begin position="100"/>
        <end position="119"/>
    </location>
</feature>
<dbReference type="Pfam" id="PF00122">
    <property type="entry name" value="E1-E2_ATPase"/>
    <property type="match status" value="1"/>
</dbReference>
<dbReference type="GO" id="GO:0000166">
    <property type="term" value="F:nucleotide binding"/>
    <property type="evidence" value="ECO:0007669"/>
    <property type="project" value="InterPro"/>
</dbReference>
<dbReference type="InterPro" id="IPR059000">
    <property type="entry name" value="ATPase_P-type_domA"/>
</dbReference>
<dbReference type="SUPFAM" id="SSF81660">
    <property type="entry name" value="Metal cation-transporting ATPase, ATP-binding domain N"/>
    <property type="match status" value="1"/>
</dbReference>
<dbReference type="Gene3D" id="3.40.1110.10">
    <property type="entry name" value="Calcium-transporting ATPase, cytoplasmic domain N"/>
    <property type="match status" value="1"/>
</dbReference>
<feature type="transmembrane region" description="Helical" evidence="6">
    <location>
        <begin position="290"/>
        <end position="313"/>
    </location>
</feature>
<keyword evidence="5 6" id="KW-0472">Membrane</keyword>
<protein>
    <recommendedName>
        <fullName evidence="7">Cation-transporting P-type ATPase N-terminal domain-containing protein</fullName>
    </recommendedName>
</protein>
<evidence type="ECO:0000256" key="2">
    <source>
        <dbReference type="ARBA" id="ARBA00022475"/>
    </source>
</evidence>
<proteinExistence type="predicted"/>
<dbReference type="InterPro" id="IPR004014">
    <property type="entry name" value="ATPase_P-typ_cation-transptr_N"/>
</dbReference>
<dbReference type="GO" id="GO:1990573">
    <property type="term" value="P:potassium ion import across plasma membrane"/>
    <property type="evidence" value="ECO:0007669"/>
    <property type="project" value="TreeGrafter"/>
</dbReference>
<dbReference type="InterPro" id="IPR008250">
    <property type="entry name" value="ATPase_P-typ_transduc_dom_A_sf"/>
</dbReference>
<keyword evidence="2" id="KW-1003">Cell membrane</keyword>
<feature type="transmembrane region" description="Helical" evidence="6">
    <location>
        <begin position="728"/>
        <end position="749"/>
    </location>
</feature>